<dbReference type="AlphaFoldDB" id="A0A1I7DU54"/>
<protein>
    <recommendedName>
        <fullName evidence="3">SAM-dependent methyltransferase</fullName>
    </recommendedName>
</protein>
<name>A0A1I7DU54_9RHOB</name>
<dbReference type="Proteomes" id="UP000182466">
    <property type="component" value="Unassembled WGS sequence"/>
</dbReference>
<dbReference type="EMBL" id="FPAW01000034">
    <property type="protein sequence ID" value="SFU15221.1"/>
    <property type="molecule type" value="Genomic_DNA"/>
</dbReference>
<accession>A0A1I7DU54</accession>
<reference evidence="1 2" key="1">
    <citation type="submission" date="2016-10" db="EMBL/GenBank/DDBJ databases">
        <authorList>
            <person name="de Groot N.N."/>
        </authorList>
    </citation>
    <scope>NUCLEOTIDE SEQUENCE [LARGE SCALE GENOMIC DNA]</scope>
    <source>
        <strain evidence="1 2">CGMCC 1.10959</strain>
    </source>
</reference>
<organism evidence="1 2">
    <name type="scientific">Sedimentitalea nanhaiensis</name>
    <dbReference type="NCBI Taxonomy" id="999627"/>
    <lineage>
        <taxon>Bacteria</taxon>
        <taxon>Pseudomonadati</taxon>
        <taxon>Pseudomonadota</taxon>
        <taxon>Alphaproteobacteria</taxon>
        <taxon>Rhodobacterales</taxon>
        <taxon>Paracoccaceae</taxon>
        <taxon>Sedimentitalea</taxon>
    </lineage>
</organism>
<dbReference type="STRING" id="999627.SAMN05216236_13455"/>
<gene>
    <name evidence="1" type="ORF">SAMN05216236_13455</name>
</gene>
<keyword evidence="2" id="KW-1185">Reference proteome</keyword>
<evidence type="ECO:0000313" key="2">
    <source>
        <dbReference type="Proteomes" id="UP000182466"/>
    </source>
</evidence>
<sequence length="49" mass="5307">MAQNIYDNPDFFAGYSQLPRQVDGLDGAPEWSAIQALLPGLSGKRVADL</sequence>
<feature type="non-terminal residue" evidence="1">
    <location>
        <position position="49"/>
    </location>
</feature>
<evidence type="ECO:0008006" key="3">
    <source>
        <dbReference type="Google" id="ProtNLM"/>
    </source>
</evidence>
<evidence type="ECO:0000313" key="1">
    <source>
        <dbReference type="EMBL" id="SFU15221.1"/>
    </source>
</evidence>
<proteinExistence type="predicted"/>
<dbReference type="eggNOG" id="COG2226">
    <property type="taxonomic scope" value="Bacteria"/>
</dbReference>